<keyword evidence="2" id="KW-1185">Reference proteome</keyword>
<gene>
    <name evidence="1" type="ORF">BV22DRAFT_1135233</name>
</gene>
<accession>A0ACB8AWL6</accession>
<sequence>MARTPSTKAKVTRAKLSAGQKRERHEKRVALADAINTARDSYVQEAQDIAQAHRRSLKWTRSQLFLKSRMLQQRRRVNPWNAFLMAKLREENEGRSSGERVKLTQFITNNRDKLLRAYAKLTPADKRVLELDVLAARQAKLKATRANPKALRHDVNATFTSMDREWRASCARTGAEGFYIAVRGSIEDFAEPKIFFTEKAEKFAKAVLDLEPRNLALKLESWVISGLNVPSTSNRQRPLNKLVSECRTHIQEEFECILIKKKKFGNYKMNYDNYEKKIVEAHGVALVGWPSGRVRNPGRLGGRAAAEQLLNALVNEKCYWVILSDEELEQRKVDNKVRQARGEQVYKARKAKGVSAKAHKSADNIGDADDESSDDE</sequence>
<comment type="caution">
    <text evidence="1">The sequence shown here is derived from an EMBL/GenBank/DDBJ whole genome shotgun (WGS) entry which is preliminary data.</text>
</comment>
<name>A0ACB8AWL6_9AGAM</name>
<reference evidence="1" key="1">
    <citation type="journal article" date="2021" name="New Phytol.">
        <title>Evolutionary innovations through gain and loss of genes in the ectomycorrhizal Boletales.</title>
        <authorList>
            <person name="Wu G."/>
            <person name="Miyauchi S."/>
            <person name="Morin E."/>
            <person name="Kuo A."/>
            <person name="Drula E."/>
            <person name="Varga T."/>
            <person name="Kohler A."/>
            <person name="Feng B."/>
            <person name="Cao Y."/>
            <person name="Lipzen A."/>
            <person name="Daum C."/>
            <person name="Hundley H."/>
            <person name="Pangilinan J."/>
            <person name="Johnson J."/>
            <person name="Barry K."/>
            <person name="LaButti K."/>
            <person name="Ng V."/>
            <person name="Ahrendt S."/>
            <person name="Min B."/>
            <person name="Choi I.G."/>
            <person name="Park H."/>
            <person name="Plett J.M."/>
            <person name="Magnuson J."/>
            <person name="Spatafora J.W."/>
            <person name="Nagy L.G."/>
            <person name="Henrissat B."/>
            <person name="Grigoriev I.V."/>
            <person name="Yang Z.L."/>
            <person name="Xu J."/>
            <person name="Martin F.M."/>
        </authorList>
    </citation>
    <scope>NUCLEOTIDE SEQUENCE</scope>
    <source>
        <strain evidence="1">KUC20120723A-06</strain>
    </source>
</reference>
<dbReference type="EMBL" id="MU266979">
    <property type="protein sequence ID" value="KAH7917654.1"/>
    <property type="molecule type" value="Genomic_DNA"/>
</dbReference>
<organism evidence="1 2">
    <name type="scientific">Leucogyrophana mollusca</name>
    <dbReference type="NCBI Taxonomy" id="85980"/>
    <lineage>
        <taxon>Eukaryota</taxon>
        <taxon>Fungi</taxon>
        <taxon>Dikarya</taxon>
        <taxon>Basidiomycota</taxon>
        <taxon>Agaricomycotina</taxon>
        <taxon>Agaricomycetes</taxon>
        <taxon>Agaricomycetidae</taxon>
        <taxon>Boletales</taxon>
        <taxon>Boletales incertae sedis</taxon>
        <taxon>Leucogyrophana</taxon>
    </lineage>
</organism>
<evidence type="ECO:0000313" key="2">
    <source>
        <dbReference type="Proteomes" id="UP000790709"/>
    </source>
</evidence>
<evidence type="ECO:0000313" key="1">
    <source>
        <dbReference type="EMBL" id="KAH7917654.1"/>
    </source>
</evidence>
<proteinExistence type="predicted"/>
<dbReference type="Proteomes" id="UP000790709">
    <property type="component" value="Unassembled WGS sequence"/>
</dbReference>
<protein>
    <submittedName>
        <fullName evidence="1">Uncharacterized protein</fullName>
    </submittedName>
</protein>